<comment type="cofactor">
    <cofactor evidence="1">
        <name>Mn(2+)</name>
        <dbReference type="ChEBI" id="CHEBI:29035"/>
    </cofactor>
</comment>
<evidence type="ECO:0000256" key="4">
    <source>
        <dbReference type="ARBA" id="ARBA00022801"/>
    </source>
</evidence>
<dbReference type="GO" id="GO:0016787">
    <property type="term" value="F:hydrolase activity"/>
    <property type="evidence" value="ECO:0007669"/>
    <property type="project" value="UniProtKB-KW"/>
</dbReference>
<dbReference type="InterPro" id="IPR029001">
    <property type="entry name" value="ITPase-like_fam"/>
</dbReference>
<evidence type="ECO:0000256" key="6">
    <source>
        <dbReference type="ARBA" id="ARBA00023080"/>
    </source>
</evidence>
<keyword evidence="5 10" id="KW-0460">Magnesium</keyword>
<reference evidence="12 13" key="1">
    <citation type="submission" date="2023-12" db="EMBL/GenBank/DDBJ databases">
        <title>Phenotypic and Genomic Characterization of Methanothermobacter wolfeii Strain BSEL, a CO2-Capturing Archaeon with Minimal Nutrient Requirements.</title>
        <authorList>
            <person name="Ale Enriquez F."/>
            <person name="Ahring B.K."/>
        </authorList>
    </citation>
    <scope>NUCLEOTIDE SEQUENCE [LARGE SCALE GENOMIC DNA]</scope>
    <source>
        <strain evidence="12 13">BSEL-1</strain>
    </source>
</reference>
<evidence type="ECO:0000313" key="13">
    <source>
        <dbReference type="Proteomes" id="UP001369247"/>
    </source>
</evidence>
<keyword evidence="3 10" id="KW-0547">Nucleotide-binding</keyword>
<comment type="similarity">
    <text evidence="10">Belongs to the YjjX NTPase family.</text>
</comment>
<comment type="catalytic activity">
    <reaction evidence="9 10">
        <text>XTP + H2O = XDP + phosphate + H(+)</text>
        <dbReference type="Rhea" id="RHEA:28406"/>
        <dbReference type="ChEBI" id="CHEBI:15377"/>
        <dbReference type="ChEBI" id="CHEBI:15378"/>
        <dbReference type="ChEBI" id="CHEBI:43474"/>
        <dbReference type="ChEBI" id="CHEBI:59884"/>
        <dbReference type="ChEBI" id="CHEBI:61314"/>
        <dbReference type="EC" id="3.6.1.73"/>
    </reaction>
</comment>
<dbReference type="InterPro" id="IPR026533">
    <property type="entry name" value="NTPase/PRRC1"/>
</dbReference>
<evidence type="ECO:0000256" key="3">
    <source>
        <dbReference type="ARBA" id="ARBA00022741"/>
    </source>
</evidence>
<dbReference type="EC" id="3.6.1.73" evidence="10"/>
<dbReference type="Gene3D" id="3.90.950.10">
    <property type="match status" value="1"/>
</dbReference>
<dbReference type="InterPro" id="IPR050299">
    <property type="entry name" value="YjjX_NTPase"/>
</dbReference>
<feature type="domain" description="Non-canonical purine NTP phosphatase/PRRC1" evidence="11">
    <location>
        <begin position="8"/>
        <end position="169"/>
    </location>
</feature>
<protein>
    <recommendedName>
        <fullName evidence="10">Probable inosine/xanthosine triphosphatase</fullName>
        <shortName evidence="10">ITPase/XTPase</shortName>
        <ecNumber evidence="10">3.6.1.73</ecNumber>
    </recommendedName>
    <alternativeName>
        <fullName evidence="10">Non-canonical purine NTP phosphatase</fullName>
    </alternativeName>
    <alternativeName>
        <fullName evidence="10">Non-standard purine NTP phosphatase</fullName>
    </alternativeName>
    <alternativeName>
        <fullName evidence="10">Nucleoside-triphosphate phosphatase</fullName>
        <shortName evidence="10">NTPase</shortName>
    </alternativeName>
</protein>
<evidence type="ECO:0000313" key="12">
    <source>
        <dbReference type="EMBL" id="MEJ8543659.1"/>
    </source>
</evidence>
<gene>
    <name evidence="12" type="primary">yjjX</name>
    <name evidence="12" type="ORF">U2150_09180</name>
</gene>
<comment type="cofactor">
    <cofactor evidence="10">
        <name>Mg(2+)</name>
        <dbReference type="ChEBI" id="CHEBI:18420"/>
    </cofactor>
    <cofactor evidence="10">
        <name>Mn(2+)</name>
        <dbReference type="ChEBI" id="CHEBI:29035"/>
    </cofactor>
    <text evidence="10">Binds 1 divalent metal cation per subunit; can use either Mg(2+) or Mn(2+).</text>
</comment>
<evidence type="ECO:0000259" key="11">
    <source>
        <dbReference type="Pfam" id="PF01931"/>
    </source>
</evidence>
<sequence>MSTRVNVGSKNPVKIRATENVLGRILGSVHVRGVEVDSGVPDQPVGMELTIRGAVNRAKNAFMDCDLSVGIESGLHRAPETITGFIDLQWCAIYDGSRITIGVSAGFEYPPSVIRDVLAGREVGEVMDELTGVDELGKKRGAVSFLSHGLLDRTGNTEQCVLMAMIPRMNPSLYGID</sequence>
<accession>A0ABU8TYN5</accession>
<comment type="function">
    <text evidence="10">Phosphatase that hydrolyzes non-canonical purine nucleotides such as XTP and ITP to their respective diphosphate derivatives. Probably excludes non-canonical purines from DNA/RNA precursor pool, thus preventing their incorporation into DNA/RNA and avoiding chromosomal lesions.</text>
</comment>
<keyword evidence="2 10" id="KW-0479">Metal-binding</keyword>
<dbReference type="NCBIfam" id="TIGR00258">
    <property type="entry name" value="inosine/xanthosine triphosphatase"/>
    <property type="match status" value="1"/>
</dbReference>
<keyword evidence="13" id="KW-1185">Reference proteome</keyword>
<dbReference type="SUPFAM" id="SSF52972">
    <property type="entry name" value="ITPase-like"/>
    <property type="match status" value="1"/>
</dbReference>
<evidence type="ECO:0000256" key="7">
    <source>
        <dbReference type="ARBA" id="ARBA00023211"/>
    </source>
</evidence>
<organism evidence="12 13">
    <name type="scientific">Methanothermobacter wolfeii</name>
    <name type="common">Methanobacterium wolfei</name>
    <dbReference type="NCBI Taxonomy" id="145261"/>
    <lineage>
        <taxon>Archaea</taxon>
        <taxon>Methanobacteriati</taxon>
        <taxon>Methanobacteriota</taxon>
        <taxon>Methanomada group</taxon>
        <taxon>Methanobacteria</taxon>
        <taxon>Methanobacteriales</taxon>
        <taxon>Methanobacteriaceae</taxon>
        <taxon>Methanothermobacter</taxon>
    </lineage>
</organism>
<feature type="binding site" evidence="10">
    <location>
        <position position="64"/>
    </location>
    <ligand>
        <name>Mg(2+)</name>
        <dbReference type="ChEBI" id="CHEBI:18420"/>
    </ligand>
</feature>
<dbReference type="PANTHER" id="PTHR34699:SF2">
    <property type="entry name" value="NON-CANONICAL PURINE NTP PHOSPHATASE_PRRC1 DOMAIN-CONTAINING PROTEIN"/>
    <property type="match status" value="1"/>
</dbReference>
<dbReference type="Proteomes" id="UP001369247">
    <property type="component" value="Unassembled WGS sequence"/>
</dbReference>
<evidence type="ECO:0000256" key="5">
    <source>
        <dbReference type="ARBA" id="ARBA00022842"/>
    </source>
</evidence>
<dbReference type="PANTHER" id="PTHR34699">
    <property type="match status" value="1"/>
</dbReference>
<feature type="binding site" evidence="10">
    <location>
        <position position="37"/>
    </location>
    <ligand>
        <name>Mg(2+)</name>
        <dbReference type="ChEBI" id="CHEBI:18420"/>
    </ligand>
</feature>
<dbReference type="EMBL" id="JAXUHJ010000014">
    <property type="protein sequence ID" value="MEJ8543659.1"/>
    <property type="molecule type" value="Genomic_DNA"/>
</dbReference>
<evidence type="ECO:0000256" key="2">
    <source>
        <dbReference type="ARBA" id="ARBA00022723"/>
    </source>
</evidence>
<comment type="caution">
    <text evidence="10">Lacks conserved residue(s) required for the propagation of feature annotation.</text>
</comment>
<dbReference type="Pfam" id="PF01931">
    <property type="entry name" value="NTPase_I-T"/>
    <property type="match status" value="1"/>
</dbReference>
<dbReference type="RefSeq" id="WP_074358542.1">
    <property type="nucleotide sequence ID" value="NZ_JASEII010000005.1"/>
</dbReference>
<evidence type="ECO:0000256" key="8">
    <source>
        <dbReference type="ARBA" id="ARBA00048174"/>
    </source>
</evidence>
<evidence type="ECO:0000256" key="10">
    <source>
        <dbReference type="HAMAP-Rule" id="MF_00648"/>
    </source>
</evidence>
<dbReference type="InterPro" id="IPR002786">
    <property type="entry name" value="Non_canon_purine_NTPase"/>
</dbReference>
<keyword evidence="7 10" id="KW-0464">Manganese</keyword>
<evidence type="ECO:0000256" key="9">
    <source>
        <dbReference type="ARBA" id="ARBA00048781"/>
    </source>
</evidence>
<comment type="caution">
    <text evidence="12">The sequence shown here is derived from an EMBL/GenBank/DDBJ whole genome shotgun (WGS) entry which is preliminary data.</text>
</comment>
<evidence type="ECO:0000256" key="1">
    <source>
        <dbReference type="ARBA" id="ARBA00001936"/>
    </source>
</evidence>
<dbReference type="HAMAP" id="MF_00648">
    <property type="entry name" value="Non_canon_purine_NTPase_YjjX"/>
    <property type="match status" value="1"/>
</dbReference>
<keyword evidence="6 10" id="KW-0546">Nucleotide metabolism</keyword>
<name>A0ABU8TYN5_METWO</name>
<proteinExistence type="inferred from homology"/>
<comment type="subunit">
    <text evidence="10">Homodimer.</text>
</comment>
<keyword evidence="4 10" id="KW-0378">Hydrolase</keyword>
<dbReference type="NCBIfam" id="NF003039">
    <property type="entry name" value="PRK03941.1"/>
    <property type="match status" value="1"/>
</dbReference>
<comment type="catalytic activity">
    <reaction evidence="8 10">
        <text>ITP + H2O = IDP + phosphate + H(+)</text>
        <dbReference type="Rhea" id="RHEA:28330"/>
        <dbReference type="ChEBI" id="CHEBI:15377"/>
        <dbReference type="ChEBI" id="CHEBI:15378"/>
        <dbReference type="ChEBI" id="CHEBI:43474"/>
        <dbReference type="ChEBI" id="CHEBI:58280"/>
        <dbReference type="ChEBI" id="CHEBI:61402"/>
        <dbReference type="EC" id="3.6.1.73"/>
    </reaction>
</comment>